<accession>A0A3E0WA92</accession>
<evidence type="ECO:0000256" key="2">
    <source>
        <dbReference type="SAM" id="Phobius"/>
    </source>
</evidence>
<evidence type="ECO:0000313" key="4">
    <source>
        <dbReference type="Proteomes" id="UP000257080"/>
    </source>
</evidence>
<protein>
    <submittedName>
        <fullName evidence="3">Uncharacterized protein</fullName>
    </submittedName>
</protein>
<keyword evidence="2" id="KW-1133">Transmembrane helix</keyword>
<feature type="transmembrane region" description="Helical" evidence="2">
    <location>
        <begin position="100"/>
        <end position="118"/>
    </location>
</feature>
<proteinExistence type="predicted"/>
<dbReference type="AlphaFoldDB" id="A0A3E0WA92"/>
<feature type="transmembrane region" description="Helical" evidence="2">
    <location>
        <begin position="32"/>
        <end position="52"/>
    </location>
</feature>
<feature type="transmembrane region" description="Helical" evidence="2">
    <location>
        <begin position="130"/>
        <end position="150"/>
    </location>
</feature>
<evidence type="ECO:0000313" key="3">
    <source>
        <dbReference type="EMBL" id="RFA26861.1"/>
    </source>
</evidence>
<comment type="caution">
    <text evidence="3">The sequence shown here is derived from an EMBL/GenBank/DDBJ whole genome shotgun (WGS) entry which is preliminary data.</text>
</comment>
<keyword evidence="2" id="KW-0472">Membrane</keyword>
<dbReference type="EMBL" id="NBXE01000022">
    <property type="protein sequence ID" value="RFA26861.1"/>
    <property type="molecule type" value="Genomic_DNA"/>
</dbReference>
<gene>
    <name evidence="3" type="ORF">B7R25_08935</name>
</gene>
<reference evidence="3 4" key="1">
    <citation type="submission" date="2017-04" db="EMBL/GenBank/DDBJ databases">
        <title>Comparative genome analysis of Subtercola boreus.</title>
        <authorList>
            <person name="Cho Y.-J."/>
            <person name="Cho A."/>
            <person name="Kim O.-S."/>
            <person name="Lee J.-I."/>
        </authorList>
    </citation>
    <scope>NUCLEOTIDE SEQUENCE [LARGE SCALE GENOMIC DNA]</scope>
    <source>
        <strain evidence="3 4">P28004</strain>
    </source>
</reference>
<feature type="region of interest" description="Disordered" evidence="1">
    <location>
        <begin position="1"/>
        <end position="24"/>
    </location>
</feature>
<dbReference type="Proteomes" id="UP000257080">
    <property type="component" value="Unassembled WGS sequence"/>
</dbReference>
<keyword evidence="2" id="KW-0812">Transmembrane</keyword>
<feature type="compositionally biased region" description="Polar residues" evidence="1">
    <location>
        <begin position="15"/>
        <end position="24"/>
    </location>
</feature>
<feature type="transmembrane region" description="Helical" evidence="2">
    <location>
        <begin position="72"/>
        <end position="93"/>
    </location>
</feature>
<evidence type="ECO:0000256" key="1">
    <source>
        <dbReference type="SAM" id="MobiDB-lite"/>
    </source>
</evidence>
<organism evidence="3 4">
    <name type="scientific">Subtercola boreus</name>
    <dbReference type="NCBI Taxonomy" id="120213"/>
    <lineage>
        <taxon>Bacteria</taxon>
        <taxon>Bacillati</taxon>
        <taxon>Actinomycetota</taxon>
        <taxon>Actinomycetes</taxon>
        <taxon>Micrococcales</taxon>
        <taxon>Microbacteriaceae</taxon>
        <taxon>Subtercola</taxon>
    </lineage>
</organism>
<sequence>MASGPTRIDPEERISMSSSAPSVNPTTTIPALRAYTIFLGLTVFFIVVQALTAGEFITDGLADDARQTWTDVHGFVAYPVMVFALVAAVIAFARLKAPRSLVVASAALFVGCVAQWLLGHAITTLGMDWVVPIHVVVAFVIYGLAIWLSVRSAMLRRNTTR</sequence>
<name>A0A3E0WA92_9MICO</name>